<keyword evidence="4" id="KW-0479">Metal-binding</keyword>
<sequence>MENKVSEYNIEVDYCNGVLLYNTLTNKLLPVSFEDYTVIETLMEHLPEFEVKFPGLYQAFLKSGFIVPFDFDELAYIKLQNKRGVFMNRDYHLTVNPTLDCNLKCWYCSVSYAGAKHNKERMSDDMVESLKKHIEFLGTRQKANSILLDWFGGEPLMYFDEIIRKISDTALRLSEQNKFVFRQQMTTNATLLDEEKIRYMKDAHFRFLQISIDGNEYRQNLIKHYANKRGSYRDVISNINLLTEIIPDISICLRINYDRQTLKHVTDVINDFTEQSKKCITVDFQRVWQVPCTDEMRRQLANVKATFESEGFASHFWAYRPLTFKCCYADNINHYVVNYNGKIFKCTARDYGDELMIGNLSSSGQILWNDSLLSKMFEKSGFENDMCEKCKMLPICMGPCIQKNYERRINNQPVVCMYDNVEYSLSSYIIDQAKQRQLIPQ</sequence>
<dbReference type="SUPFAM" id="SSF102114">
    <property type="entry name" value="Radical SAM enzymes"/>
    <property type="match status" value="1"/>
</dbReference>
<dbReference type="GO" id="GO:0003824">
    <property type="term" value="F:catalytic activity"/>
    <property type="evidence" value="ECO:0007669"/>
    <property type="project" value="InterPro"/>
</dbReference>
<keyword evidence="3" id="KW-0949">S-adenosyl-L-methionine</keyword>
<evidence type="ECO:0000256" key="1">
    <source>
        <dbReference type="ARBA" id="ARBA00001966"/>
    </source>
</evidence>
<protein>
    <submittedName>
        <fullName evidence="8">Radical SAM protein</fullName>
    </submittedName>
</protein>
<feature type="domain" description="Radical SAM core" evidence="7">
    <location>
        <begin position="87"/>
        <end position="320"/>
    </location>
</feature>
<dbReference type="EMBL" id="QSCF01000084">
    <property type="protein sequence ID" value="RGX71898.1"/>
    <property type="molecule type" value="Genomic_DNA"/>
</dbReference>
<dbReference type="InterPro" id="IPR007197">
    <property type="entry name" value="rSAM"/>
</dbReference>
<dbReference type="GO" id="GO:0051539">
    <property type="term" value="F:4 iron, 4 sulfur cluster binding"/>
    <property type="evidence" value="ECO:0007669"/>
    <property type="project" value="UniProtKB-KW"/>
</dbReference>
<keyword evidence="5" id="KW-0408">Iron</keyword>
<dbReference type="RefSeq" id="WP_117988812.1">
    <property type="nucleotide sequence ID" value="NZ_CABMFG010000084.1"/>
</dbReference>
<dbReference type="InterPro" id="IPR023885">
    <property type="entry name" value="4Fe4S-binding_SPASM_dom"/>
</dbReference>
<dbReference type="SFLD" id="SFLDG01067">
    <property type="entry name" value="SPASM/twitch_domain_containing"/>
    <property type="match status" value="1"/>
</dbReference>
<evidence type="ECO:0000313" key="8">
    <source>
        <dbReference type="EMBL" id="RGX71898.1"/>
    </source>
</evidence>
<dbReference type="UniPathway" id="UPA00782"/>
<evidence type="ECO:0000256" key="4">
    <source>
        <dbReference type="ARBA" id="ARBA00022723"/>
    </source>
</evidence>
<accession>A0A413GLB6</accession>
<dbReference type="PROSITE" id="PS51918">
    <property type="entry name" value="RADICAL_SAM"/>
    <property type="match status" value="1"/>
</dbReference>
<dbReference type="CDD" id="cd01335">
    <property type="entry name" value="Radical_SAM"/>
    <property type="match status" value="1"/>
</dbReference>
<dbReference type="InterPro" id="IPR058240">
    <property type="entry name" value="rSAM_sf"/>
</dbReference>
<reference evidence="8 9" key="1">
    <citation type="submission" date="2018-08" db="EMBL/GenBank/DDBJ databases">
        <title>A genome reference for cultivated species of the human gut microbiota.</title>
        <authorList>
            <person name="Zou Y."/>
            <person name="Xue W."/>
            <person name="Luo G."/>
        </authorList>
    </citation>
    <scope>NUCLEOTIDE SEQUENCE [LARGE SCALE GENOMIC DNA]</scope>
    <source>
        <strain evidence="8 9">OF03-9BH</strain>
    </source>
</reference>
<dbReference type="Pfam" id="PF04055">
    <property type="entry name" value="Radical_SAM"/>
    <property type="match status" value="1"/>
</dbReference>
<evidence type="ECO:0000256" key="6">
    <source>
        <dbReference type="ARBA" id="ARBA00023014"/>
    </source>
</evidence>
<keyword evidence="2" id="KW-0004">4Fe-4S</keyword>
<dbReference type="OrthoDB" id="9808591at2"/>
<dbReference type="PANTHER" id="PTHR43787">
    <property type="entry name" value="FEMO COFACTOR BIOSYNTHESIS PROTEIN NIFB-RELATED"/>
    <property type="match status" value="1"/>
</dbReference>
<keyword evidence="6" id="KW-0411">Iron-sulfur</keyword>
<comment type="caution">
    <text evidence="8">The sequence shown here is derived from an EMBL/GenBank/DDBJ whole genome shotgun (WGS) entry which is preliminary data.</text>
</comment>
<comment type="cofactor">
    <cofactor evidence="1">
        <name>[4Fe-4S] cluster</name>
        <dbReference type="ChEBI" id="CHEBI:49883"/>
    </cofactor>
</comment>
<dbReference type="InterPro" id="IPR006638">
    <property type="entry name" value="Elp3/MiaA/NifB-like_rSAM"/>
</dbReference>
<dbReference type="AlphaFoldDB" id="A0A413GLB6"/>
<dbReference type="PANTHER" id="PTHR43787:SF3">
    <property type="entry name" value="ARYLSULFATASE REGULATORY PROTEIN"/>
    <property type="match status" value="1"/>
</dbReference>
<dbReference type="SFLD" id="SFLDS00029">
    <property type="entry name" value="Radical_SAM"/>
    <property type="match status" value="1"/>
</dbReference>
<evidence type="ECO:0000259" key="7">
    <source>
        <dbReference type="PROSITE" id="PS51918"/>
    </source>
</evidence>
<name>A0A413GLB6_9BACE</name>
<dbReference type="GO" id="GO:0046872">
    <property type="term" value="F:metal ion binding"/>
    <property type="evidence" value="ECO:0007669"/>
    <property type="project" value="UniProtKB-KW"/>
</dbReference>
<dbReference type="NCBIfam" id="TIGR04085">
    <property type="entry name" value="rSAM_more_4Fe4S"/>
    <property type="match status" value="1"/>
</dbReference>
<proteinExistence type="predicted"/>
<dbReference type="Proteomes" id="UP000286075">
    <property type="component" value="Unassembled WGS sequence"/>
</dbReference>
<evidence type="ECO:0000256" key="2">
    <source>
        <dbReference type="ARBA" id="ARBA00022485"/>
    </source>
</evidence>
<dbReference type="Gene3D" id="3.20.20.70">
    <property type="entry name" value="Aldolase class I"/>
    <property type="match status" value="1"/>
</dbReference>
<dbReference type="SMART" id="SM00729">
    <property type="entry name" value="Elp3"/>
    <property type="match status" value="1"/>
</dbReference>
<gene>
    <name evidence="8" type="ORF">DXA68_23635</name>
</gene>
<evidence type="ECO:0000256" key="3">
    <source>
        <dbReference type="ARBA" id="ARBA00022691"/>
    </source>
</evidence>
<dbReference type="InterPro" id="IPR013785">
    <property type="entry name" value="Aldolase_TIM"/>
</dbReference>
<evidence type="ECO:0000256" key="5">
    <source>
        <dbReference type="ARBA" id="ARBA00023004"/>
    </source>
</evidence>
<evidence type="ECO:0000313" key="9">
    <source>
        <dbReference type="Proteomes" id="UP000286075"/>
    </source>
</evidence>
<organism evidence="8 9">
    <name type="scientific">Bacteroides stercorirosoris</name>
    <dbReference type="NCBI Taxonomy" id="871324"/>
    <lineage>
        <taxon>Bacteria</taxon>
        <taxon>Pseudomonadati</taxon>
        <taxon>Bacteroidota</taxon>
        <taxon>Bacteroidia</taxon>
        <taxon>Bacteroidales</taxon>
        <taxon>Bacteroidaceae</taxon>
        <taxon>Bacteroides</taxon>
    </lineage>
</organism>